<dbReference type="OrthoDB" id="9768177at2"/>
<dbReference type="NCBIfam" id="TIGR04057">
    <property type="entry name" value="SusC_RagA_signa"/>
    <property type="match status" value="1"/>
</dbReference>
<keyword evidence="14" id="KW-1185">Reference proteome</keyword>
<dbReference type="Pfam" id="PF00593">
    <property type="entry name" value="TonB_dep_Rec_b-barrel"/>
    <property type="match status" value="1"/>
</dbReference>
<proteinExistence type="inferred from homology"/>
<evidence type="ECO:0000256" key="7">
    <source>
        <dbReference type="ARBA" id="ARBA00023237"/>
    </source>
</evidence>
<dbReference type="PROSITE" id="PS52016">
    <property type="entry name" value="TONB_DEPENDENT_REC_3"/>
    <property type="match status" value="1"/>
</dbReference>
<dbReference type="Pfam" id="PF07715">
    <property type="entry name" value="Plug"/>
    <property type="match status" value="1"/>
</dbReference>
<dbReference type="GO" id="GO:0009279">
    <property type="term" value="C:cell outer membrane"/>
    <property type="evidence" value="ECO:0007669"/>
    <property type="project" value="UniProtKB-SubCell"/>
</dbReference>
<dbReference type="InterPro" id="IPR008969">
    <property type="entry name" value="CarboxyPept-like_regulatory"/>
</dbReference>
<name>A0A4Q7MZU1_9BACT</name>
<dbReference type="InterPro" id="IPR037066">
    <property type="entry name" value="Plug_dom_sf"/>
</dbReference>
<dbReference type="Gene3D" id="2.60.40.1120">
    <property type="entry name" value="Carboxypeptidase-like, regulatory domain"/>
    <property type="match status" value="1"/>
</dbReference>
<dbReference type="InterPro" id="IPR000531">
    <property type="entry name" value="Beta-barrel_TonB"/>
</dbReference>
<dbReference type="InterPro" id="IPR023996">
    <property type="entry name" value="TonB-dep_OMP_SusC/RagA"/>
</dbReference>
<dbReference type="Proteomes" id="UP000293874">
    <property type="component" value="Unassembled WGS sequence"/>
</dbReference>
<evidence type="ECO:0000313" key="14">
    <source>
        <dbReference type="Proteomes" id="UP000293874"/>
    </source>
</evidence>
<protein>
    <submittedName>
        <fullName evidence="13">TonB-linked SusC/RagA family outer membrane protein</fullName>
    </submittedName>
</protein>
<evidence type="ECO:0000256" key="5">
    <source>
        <dbReference type="ARBA" id="ARBA00023077"/>
    </source>
</evidence>
<feature type="signal peptide" evidence="10">
    <location>
        <begin position="1"/>
        <end position="24"/>
    </location>
</feature>
<evidence type="ECO:0000256" key="4">
    <source>
        <dbReference type="ARBA" id="ARBA00022692"/>
    </source>
</evidence>
<dbReference type="RefSeq" id="WP_130539244.1">
    <property type="nucleotide sequence ID" value="NZ_CP042431.1"/>
</dbReference>
<organism evidence="13 14">
    <name type="scientific">Pseudobacter ginsenosidimutans</name>
    <dbReference type="NCBI Taxonomy" id="661488"/>
    <lineage>
        <taxon>Bacteria</taxon>
        <taxon>Pseudomonadati</taxon>
        <taxon>Bacteroidota</taxon>
        <taxon>Chitinophagia</taxon>
        <taxon>Chitinophagales</taxon>
        <taxon>Chitinophagaceae</taxon>
        <taxon>Pseudobacter</taxon>
    </lineage>
</organism>
<comment type="caution">
    <text evidence="13">The sequence shown here is derived from an EMBL/GenBank/DDBJ whole genome shotgun (WGS) entry which is preliminary data.</text>
</comment>
<comment type="subcellular location">
    <subcellularLocation>
        <location evidence="1 8">Cell outer membrane</location>
        <topology evidence="1 8">Multi-pass membrane protein</topology>
    </subcellularLocation>
</comment>
<feature type="chain" id="PRO_5020608633" evidence="10">
    <location>
        <begin position="25"/>
        <end position="1035"/>
    </location>
</feature>
<dbReference type="SUPFAM" id="SSF56935">
    <property type="entry name" value="Porins"/>
    <property type="match status" value="1"/>
</dbReference>
<evidence type="ECO:0000256" key="2">
    <source>
        <dbReference type="ARBA" id="ARBA00022448"/>
    </source>
</evidence>
<evidence type="ECO:0000256" key="1">
    <source>
        <dbReference type="ARBA" id="ARBA00004571"/>
    </source>
</evidence>
<keyword evidence="6 8" id="KW-0472">Membrane</keyword>
<keyword evidence="3 8" id="KW-1134">Transmembrane beta strand</keyword>
<dbReference type="EMBL" id="SGXA01000001">
    <property type="protein sequence ID" value="RZS74810.1"/>
    <property type="molecule type" value="Genomic_DNA"/>
</dbReference>
<dbReference type="InterPro" id="IPR012910">
    <property type="entry name" value="Plug_dom"/>
</dbReference>
<evidence type="ECO:0000259" key="12">
    <source>
        <dbReference type="Pfam" id="PF07715"/>
    </source>
</evidence>
<feature type="domain" description="TonB-dependent receptor-like beta-barrel" evidence="11">
    <location>
        <begin position="442"/>
        <end position="802"/>
    </location>
</feature>
<dbReference type="Gene3D" id="2.40.170.20">
    <property type="entry name" value="TonB-dependent receptor, beta-barrel domain"/>
    <property type="match status" value="1"/>
</dbReference>
<dbReference type="InterPro" id="IPR039426">
    <property type="entry name" value="TonB-dep_rcpt-like"/>
</dbReference>
<keyword evidence="4 8" id="KW-0812">Transmembrane</keyword>
<keyword evidence="10" id="KW-0732">Signal</keyword>
<evidence type="ECO:0000256" key="9">
    <source>
        <dbReference type="RuleBase" id="RU003357"/>
    </source>
</evidence>
<reference evidence="13 14" key="1">
    <citation type="submission" date="2019-02" db="EMBL/GenBank/DDBJ databases">
        <title>Genomic Encyclopedia of Type Strains, Phase IV (KMG-IV): sequencing the most valuable type-strain genomes for metagenomic binning, comparative biology and taxonomic classification.</title>
        <authorList>
            <person name="Goeker M."/>
        </authorList>
    </citation>
    <scope>NUCLEOTIDE SEQUENCE [LARGE SCALE GENOMIC DNA]</scope>
    <source>
        <strain evidence="13 14">DSM 18116</strain>
    </source>
</reference>
<evidence type="ECO:0000256" key="3">
    <source>
        <dbReference type="ARBA" id="ARBA00022452"/>
    </source>
</evidence>
<dbReference type="NCBIfam" id="TIGR04056">
    <property type="entry name" value="OMP_RagA_SusC"/>
    <property type="match status" value="1"/>
</dbReference>
<accession>A0A4Q7MZU1</accession>
<dbReference type="SUPFAM" id="SSF49464">
    <property type="entry name" value="Carboxypeptidase regulatory domain-like"/>
    <property type="match status" value="1"/>
</dbReference>
<comment type="similarity">
    <text evidence="8 9">Belongs to the TonB-dependent receptor family.</text>
</comment>
<dbReference type="Pfam" id="PF13715">
    <property type="entry name" value="CarbopepD_reg_2"/>
    <property type="match status" value="1"/>
</dbReference>
<evidence type="ECO:0000256" key="6">
    <source>
        <dbReference type="ARBA" id="ARBA00023136"/>
    </source>
</evidence>
<keyword evidence="5 9" id="KW-0798">TonB box</keyword>
<keyword evidence="2 8" id="KW-0813">Transport</keyword>
<evidence type="ECO:0000313" key="13">
    <source>
        <dbReference type="EMBL" id="RZS74810.1"/>
    </source>
</evidence>
<keyword evidence="7 8" id="KW-0998">Cell outer membrane</keyword>
<dbReference type="InterPro" id="IPR036942">
    <property type="entry name" value="Beta-barrel_TonB_sf"/>
</dbReference>
<feature type="domain" description="TonB-dependent receptor plug" evidence="12">
    <location>
        <begin position="118"/>
        <end position="227"/>
    </location>
</feature>
<dbReference type="Gene3D" id="2.170.130.10">
    <property type="entry name" value="TonB-dependent receptor, plug domain"/>
    <property type="match status" value="1"/>
</dbReference>
<evidence type="ECO:0000256" key="8">
    <source>
        <dbReference type="PROSITE-ProRule" id="PRU01360"/>
    </source>
</evidence>
<gene>
    <name evidence="13" type="ORF">EV199_0661</name>
</gene>
<dbReference type="AlphaFoldDB" id="A0A4Q7MZU1"/>
<dbReference type="InterPro" id="IPR023997">
    <property type="entry name" value="TonB-dep_OMP_SusC/RagA_CS"/>
</dbReference>
<evidence type="ECO:0000259" key="11">
    <source>
        <dbReference type="Pfam" id="PF00593"/>
    </source>
</evidence>
<sequence>MSFKNLIPFSCMILAMLLWQPLSAQDAATVAVKGFVTNERGEPLQGVTVQGAGKSVQSGTDGAFTLEVPAGTVISLSYTGYADQKVTVRNGQTNLKIQLQNKKDLDEVVVVGYGTRRKSEVTGSMVSVTEQSIRDIPTPNLASAMQGRAAGVDIQKVNGNSKPGAGVSILIRGSRSVRAGNDPLIVVDGIPFSGNFNDLNPDDVTSVEILKDASATAIYGSRGANGVILVSTKRGKAGKAVITYSGYGGTVKPLGKYKMMDAKEFFEFKKWAYYNGRFISGNNRKYTGPDDPNILTSEFSAEELENIESGKSTDWQDLVYKNGFITDHQLGVSGGSENTQYAMSGGYYKETGVYPTQAFERFSLKMSIDHQFNKMFKIGLSSLNTFATTNGENFNPMGQALRASPLVSPYDADGKLRNDFVPGSASQVWNPLADFLPGARQERKKRNSSFNVLYLDVNLGKWVNGLKYRLNGGVELRSENYGNFYASKTTNNSGAPSTSRNRNAQLSNWTMEHLLNYDRTFADKHKLSLTGLFSVQEQKNQTSTFDNNDILDDALEYFNPVYGSNLTGSGNMEKWALVSYMGRLNYTYDDRYMLTGTVRTDGSSRLAPGNKYKTFLSGAVGWNIHNEEWFNVKPISNLRLRASYGEVGNASIAPYQTLARLSALRMNFGEYTSTGVYLTDVANANLSWEYTATTELGLDFGLLNNRITGTFGVYKQQTRDLLLPQTLPHTSGILNTALANVGATENKGIELQVSAAILVPKSRNEFGWTIDANATINRGKITKLSEGATQDISNNWFVGKPIGVIYDKVKDGIWQNTKEDTALAQKYKQTLSGSGSVIGTIRYRDINDDGKMDDNDRVILGSSQPKWTGGMTNRFSYGGFDLTVVAFARMGSTFRSTLTGGGFANTYQGTYNNVKTRFWTPDNHENEFPKPNADRTNTQNNSLMGIFDGSFLKIRTISLAYTLPPNMLKKLGVRNLRFYSTVENPFIFFSPFVDHPFGGLDPETGGDADSPSVSGQLNVDTPPNWKLIFGLSLSF</sequence>
<evidence type="ECO:0000256" key="10">
    <source>
        <dbReference type="SAM" id="SignalP"/>
    </source>
</evidence>